<protein>
    <submittedName>
        <fullName evidence="1 2">Uncharacterized protein</fullName>
    </submittedName>
</protein>
<sequence length="160" mass="18268">VHNSVYFNDGLRDSHWNVSPKLSIKMFATKFQVINVLSVMFTTVHIIPNESVHFKCPSLLIILSFGEDTLYIEGCSNWLVQFARTSRHECRKALSQTRHTQDGNCCRRGRQIGRGYDEQFQTHQQHPQRIVSNAAEVWATGCGILVDFDPTLHSQIGLHT</sequence>
<dbReference type="InParanoid" id="B7PS75"/>
<dbReference type="Proteomes" id="UP000001555">
    <property type="component" value="Unassembled WGS sequence"/>
</dbReference>
<dbReference type="VEuPathDB" id="VectorBase:ISCW008164"/>
<dbReference type="EMBL" id="ABJB010655158">
    <property type="status" value="NOT_ANNOTATED_CDS"/>
    <property type="molecule type" value="Genomic_DNA"/>
</dbReference>
<reference evidence="2" key="2">
    <citation type="submission" date="2020-05" db="UniProtKB">
        <authorList>
            <consortium name="EnsemblMetazoa"/>
        </authorList>
    </citation>
    <scope>IDENTIFICATION</scope>
    <source>
        <strain evidence="2">wikel</strain>
    </source>
</reference>
<dbReference type="HOGENOM" id="CLU_1656508_0_0_1"/>
<proteinExistence type="predicted"/>
<evidence type="ECO:0000313" key="2">
    <source>
        <dbReference type="EnsemblMetazoa" id="ISCW008164-PA"/>
    </source>
</evidence>
<dbReference type="EnsemblMetazoa" id="ISCW008164-RA">
    <property type="protein sequence ID" value="ISCW008164-PA"/>
    <property type="gene ID" value="ISCW008164"/>
</dbReference>
<keyword evidence="3" id="KW-1185">Reference proteome</keyword>
<accession>B7PS75</accession>
<name>B7PS75_IXOSC</name>
<gene>
    <name evidence="1" type="ORF">IscW_ISCW008164</name>
</gene>
<reference evidence="1 3" key="1">
    <citation type="submission" date="2008-03" db="EMBL/GenBank/DDBJ databases">
        <title>Annotation of Ixodes scapularis.</title>
        <authorList>
            <consortium name="Ixodes scapularis Genome Project Consortium"/>
            <person name="Caler E."/>
            <person name="Hannick L.I."/>
            <person name="Bidwell S."/>
            <person name="Joardar V."/>
            <person name="Thiagarajan M."/>
            <person name="Amedeo P."/>
            <person name="Galinsky K.J."/>
            <person name="Schobel S."/>
            <person name="Inman J."/>
            <person name="Hostetler J."/>
            <person name="Miller J."/>
            <person name="Hammond M."/>
            <person name="Megy K."/>
            <person name="Lawson D."/>
            <person name="Kodira C."/>
            <person name="Sutton G."/>
            <person name="Meyer J."/>
            <person name="Hill C.A."/>
            <person name="Birren B."/>
            <person name="Nene V."/>
            <person name="Collins F."/>
            <person name="Alarcon-Chaidez F."/>
            <person name="Wikel S."/>
            <person name="Strausberg R."/>
        </authorList>
    </citation>
    <scope>NUCLEOTIDE SEQUENCE [LARGE SCALE GENOMIC DNA]</scope>
    <source>
        <strain evidence="3">Wikel</strain>
        <strain evidence="1">Wikel colony</strain>
    </source>
</reference>
<organism>
    <name type="scientific">Ixodes scapularis</name>
    <name type="common">Black-legged tick</name>
    <name type="synonym">Deer tick</name>
    <dbReference type="NCBI Taxonomy" id="6945"/>
    <lineage>
        <taxon>Eukaryota</taxon>
        <taxon>Metazoa</taxon>
        <taxon>Ecdysozoa</taxon>
        <taxon>Arthropoda</taxon>
        <taxon>Chelicerata</taxon>
        <taxon>Arachnida</taxon>
        <taxon>Acari</taxon>
        <taxon>Parasitiformes</taxon>
        <taxon>Ixodida</taxon>
        <taxon>Ixodoidea</taxon>
        <taxon>Ixodidae</taxon>
        <taxon>Ixodinae</taxon>
        <taxon>Ixodes</taxon>
    </lineage>
</organism>
<dbReference type="AlphaFoldDB" id="B7PS75"/>
<evidence type="ECO:0000313" key="1">
    <source>
        <dbReference type="EMBL" id="EEC09447.1"/>
    </source>
</evidence>
<feature type="non-terminal residue" evidence="1">
    <location>
        <position position="1"/>
    </location>
</feature>
<dbReference type="PaxDb" id="6945-B7PS75"/>
<dbReference type="EMBL" id="DS777384">
    <property type="protein sequence ID" value="EEC09447.1"/>
    <property type="molecule type" value="Genomic_DNA"/>
</dbReference>
<evidence type="ECO:0000313" key="3">
    <source>
        <dbReference type="Proteomes" id="UP000001555"/>
    </source>
</evidence>